<evidence type="ECO:0000313" key="2">
    <source>
        <dbReference type="EMBL" id="JAP89801.1"/>
    </source>
</evidence>
<feature type="transmembrane region" description="Helical" evidence="1">
    <location>
        <begin position="171"/>
        <end position="190"/>
    </location>
</feature>
<name>A0A146K2F8_9EUKA</name>
<keyword evidence="1" id="KW-1133">Transmembrane helix</keyword>
<gene>
    <name evidence="2" type="ORF">TPC1_30704</name>
</gene>
<proteinExistence type="predicted"/>
<dbReference type="EMBL" id="GDID01006805">
    <property type="protein sequence ID" value="JAP89801.1"/>
    <property type="molecule type" value="Transcribed_RNA"/>
</dbReference>
<evidence type="ECO:0008006" key="3">
    <source>
        <dbReference type="Google" id="ProtNLM"/>
    </source>
</evidence>
<accession>A0A146K2F8</accession>
<keyword evidence="1" id="KW-0472">Membrane</keyword>
<dbReference type="AlphaFoldDB" id="A0A146K2F8"/>
<feature type="non-terminal residue" evidence="2">
    <location>
        <position position="1"/>
    </location>
</feature>
<feature type="transmembrane region" description="Helical" evidence="1">
    <location>
        <begin position="233"/>
        <end position="253"/>
    </location>
</feature>
<protein>
    <recommendedName>
        <fullName evidence="3">Transmembrane protein</fullName>
    </recommendedName>
</protein>
<sequence>FKDDLYSISMINSLYQSVCGIEQQSKNQSIDQQFYVHNSIFNSDCDPTYVNQFQLTEIKTYINTLIQQNNYNKNKVHFYLTLASSIIMIICNIYVSLLLYKFMLKYKYQTEFDESIKRITNSISQSINYLYALIFTLISSIIILALITQIIIQAINYSNKNLLNFTFEYAYSPYIYLALFIFTILQLLLLDQYSTNALVVLSSLGIPKSEKTNYAVPYDINTKHQHQPMIVKTIQLFIVLISFVMSLFMTFQIQKSPILLSESTSLQNQKAISALQQLSGRYNCQKQYSNFLDYKSQLFEQYISQNRASFSKQINSSTFENLVDVNDLVSYNDNIWDLQNPVRQSLNYSSQKSQAMIYQLVQLNFSQFMQTQPPRTTKIDINLLPNQEGEYQYQISLLSVIKMHQILTDIYKGLEISNITTDNISPINNNYQPNYDLSEYERLIVSFMAIKQEQLQYLNKAYNIYANELLEDSNDKLFSNIQIKQIMFVILIAIAAVVSSFIIQYICNNA</sequence>
<feature type="non-terminal residue" evidence="2">
    <location>
        <position position="510"/>
    </location>
</feature>
<feature type="transmembrane region" description="Helical" evidence="1">
    <location>
        <begin position="486"/>
        <end position="507"/>
    </location>
</feature>
<feature type="transmembrane region" description="Helical" evidence="1">
    <location>
        <begin position="78"/>
        <end position="100"/>
    </location>
</feature>
<feature type="transmembrane region" description="Helical" evidence="1">
    <location>
        <begin position="127"/>
        <end position="151"/>
    </location>
</feature>
<organism evidence="2">
    <name type="scientific">Trepomonas sp. PC1</name>
    <dbReference type="NCBI Taxonomy" id="1076344"/>
    <lineage>
        <taxon>Eukaryota</taxon>
        <taxon>Metamonada</taxon>
        <taxon>Diplomonadida</taxon>
        <taxon>Hexamitidae</taxon>
        <taxon>Hexamitinae</taxon>
        <taxon>Trepomonas</taxon>
    </lineage>
</organism>
<reference evidence="2" key="1">
    <citation type="submission" date="2015-07" db="EMBL/GenBank/DDBJ databases">
        <title>Adaptation to a free-living lifestyle via gene acquisitions in the diplomonad Trepomonas sp. PC1.</title>
        <authorList>
            <person name="Xu F."/>
            <person name="Jerlstrom-Hultqvist J."/>
            <person name="Kolisko M."/>
            <person name="Simpson A.G.B."/>
            <person name="Roger A.J."/>
            <person name="Svard S.G."/>
            <person name="Andersson J.O."/>
        </authorList>
    </citation>
    <scope>NUCLEOTIDE SEQUENCE</scope>
    <source>
        <strain evidence="2">PC1</strain>
    </source>
</reference>
<keyword evidence="1" id="KW-0812">Transmembrane</keyword>
<evidence type="ECO:0000256" key="1">
    <source>
        <dbReference type="SAM" id="Phobius"/>
    </source>
</evidence>